<evidence type="ECO:0000256" key="7">
    <source>
        <dbReference type="SAM" id="Phobius"/>
    </source>
</evidence>
<feature type="transmembrane region" description="Helical" evidence="7">
    <location>
        <begin position="60"/>
        <end position="82"/>
    </location>
</feature>
<feature type="transmembrane region" description="Helical" evidence="7">
    <location>
        <begin position="338"/>
        <end position="364"/>
    </location>
</feature>
<organism evidence="9 10">
    <name type="scientific">Strongyloides stercoralis</name>
    <name type="common">Threadworm</name>
    <dbReference type="NCBI Taxonomy" id="6248"/>
    <lineage>
        <taxon>Eukaryota</taxon>
        <taxon>Metazoa</taxon>
        <taxon>Ecdysozoa</taxon>
        <taxon>Nematoda</taxon>
        <taxon>Chromadorea</taxon>
        <taxon>Rhabditida</taxon>
        <taxon>Tylenchina</taxon>
        <taxon>Panagrolaimomorpha</taxon>
        <taxon>Strongyloidoidea</taxon>
        <taxon>Strongyloididae</taxon>
        <taxon>Strongyloides</taxon>
    </lineage>
</organism>
<keyword evidence="4 7" id="KW-1133">Transmembrane helix</keyword>
<evidence type="ECO:0000313" key="9">
    <source>
        <dbReference type="Proteomes" id="UP000035681"/>
    </source>
</evidence>
<dbReference type="PANTHER" id="PTHR46641:SF7">
    <property type="entry name" value="G-PROTEIN COUPLED RECEPTORS FAMILY 1 PROFILE DOMAIN-CONTAINING PROTEIN"/>
    <property type="match status" value="1"/>
</dbReference>
<evidence type="ECO:0000259" key="8">
    <source>
        <dbReference type="PROSITE" id="PS50262"/>
    </source>
</evidence>
<evidence type="ECO:0000256" key="4">
    <source>
        <dbReference type="ARBA" id="ARBA00022989"/>
    </source>
</evidence>
<dbReference type="AlphaFoldDB" id="A0AAF5HZ03"/>
<evidence type="ECO:0000313" key="10">
    <source>
        <dbReference type="WBParaSite" id="TCONS_00003897.p1"/>
    </source>
</evidence>
<protein>
    <submittedName>
        <fullName evidence="10">Col_cuticle_N domain-containing protein</fullName>
    </submittedName>
</protein>
<dbReference type="GO" id="GO:0016020">
    <property type="term" value="C:membrane"/>
    <property type="evidence" value="ECO:0007669"/>
    <property type="project" value="UniProtKB-SubCell"/>
</dbReference>
<feature type="transmembrane region" description="Helical" evidence="7">
    <location>
        <begin position="138"/>
        <end position="159"/>
    </location>
</feature>
<dbReference type="Gene3D" id="1.20.1070.10">
    <property type="entry name" value="Rhodopsin 7-helix transmembrane proteins"/>
    <property type="match status" value="1"/>
</dbReference>
<dbReference type="InterPro" id="IPR052954">
    <property type="entry name" value="GPCR-Ligand_Int"/>
</dbReference>
<keyword evidence="9" id="KW-1185">Reference proteome</keyword>
<keyword evidence="2 7" id="KW-0812">Transmembrane</keyword>
<sequence length="844" mass="93086">GFLTMSFNSNTSIKLSTLPSILSVNEIVMNETGCFGTGIYNGLECCKKQEFNEYHISYRLLANMPISVIGVITNIINIIVFSDYQMRIQLVNHFLLVLSISGNLFLLICNFFFLIFPVCATMINDPLLNYIYPSILRYGYPLALTAQTCGVYMTVLVSVHRFMGVCYPFRAKRYVNITPVRIAIISAIAFSFGVNIPTWGELYVDFCVEPFQETVLFARQIQLSNYMENPYYKLFYKVICYTLTMFILPFGTLIFVNSKIILALKQSNNLRSKHGLKNENEKNGPIKYQSQFKLLKSIKYSDVLSSLNLRSSSNGFKLPRSFLKTQFTNSVRDRSVTLMLLAIVAMFLGCNGLAFCNNFVEILVDMSGDNGKVREETFAKSVEISNILISLNSASSIVIYIIFSSKFRQTLKIYFGLAKRPENVTKRPNVVAITTALACQKALELSIIPNEIDNNHDKNKNVKIKKQKNNEIQLKKKEINNKKNDNKSCIIEDDEKKALLDVVNNKNNLSYSITLNDKNNKKLPINSVSQYTEVTHTEAVNSSIVILFCLISGVFIHYEIQNASQKLLNDINIFNDIVNKSWISINYLRIKKREINYQLKTDNYIFLPKEQILIKPDEEDTNSINFPPSSPMGMPPSGNNLSDECNCKTGRDNKCPAGPPGSKGISGPPGIPGIPGINGKNGIDAEDITKDNIETTFCITCPTGPQGPPGSVGKPGFRGTKGRNGDSGIRGRDGHPGRPGEIGLPGGIGKEGPPGNPGEKGHDSRLIIGRPGLKGKKGPQGLPGPQGRPGIPAPQGPPGPVGIQGNKGPLGPPGPPGEPGLQGKIGRPGRDLEYCPCPLTKITK</sequence>
<dbReference type="GO" id="GO:0004930">
    <property type="term" value="F:G protein-coupled receptor activity"/>
    <property type="evidence" value="ECO:0007669"/>
    <property type="project" value="InterPro"/>
</dbReference>
<dbReference type="InterPro" id="IPR017452">
    <property type="entry name" value="GPCR_Rhodpsn_7TM"/>
</dbReference>
<feature type="transmembrane region" description="Helical" evidence="7">
    <location>
        <begin position="180"/>
        <end position="200"/>
    </location>
</feature>
<dbReference type="Pfam" id="PF00001">
    <property type="entry name" value="7tm_1"/>
    <property type="match status" value="1"/>
</dbReference>
<dbReference type="Gene3D" id="1.20.5.320">
    <property type="entry name" value="6-Phosphogluconate Dehydrogenase, domain 3"/>
    <property type="match status" value="1"/>
</dbReference>
<evidence type="ECO:0000256" key="1">
    <source>
        <dbReference type="ARBA" id="ARBA00004370"/>
    </source>
</evidence>
<evidence type="ECO:0000256" key="3">
    <source>
        <dbReference type="ARBA" id="ARBA00022737"/>
    </source>
</evidence>
<dbReference type="Proteomes" id="UP000035681">
    <property type="component" value="Unplaced"/>
</dbReference>
<feature type="compositionally biased region" description="Gly residues" evidence="6">
    <location>
        <begin position="743"/>
        <end position="752"/>
    </location>
</feature>
<dbReference type="WBParaSite" id="TCONS_00003897.p1">
    <property type="protein sequence ID" value="TCONS_00003897.p1"/>
    <property type="gene ID" value="XLOC_000604"/>
</dbReference>
<feature type="transmembrane region" description="Helical" evidence="7">
    <location>
        <begin position="384"/>
        <end position="403"/>
    </location>
</feature>
<feature type="compositionally biased region" description="Pro residues" evidence="6">
    <location>
        <begin position="791"/>
        <end position="800"/>
    </location>
</feature>
<dbReference type="InterPro" id="IPR000276">
    <property type="entry name" value="GPCR_Rhodpsn"/>
</dbReference>
<dbReference type="CDD" id="cd14978">
    <property type="entry name" value="7tmA_FMRFamide_R-like"/>
    <property type="match status" value="1"/>
</dbReference>
<dbReference type="PANTHER" id="PTHR46641">
    <property type="entry name" value="FMRFAMIDE RECEPTOR-RELATED"/>
    <property type="match status" value="1"/>
</dbReference>
<feature type="compositionally biased region" description="Basic and acidic residues" evidence="6">
    <location>
        <begin position="729"/>
        <end position="738"/>
    </location>
</feature>
<keyword evidence="3" id="KW-0677">Repeat</keyword>
<keyword evidence="5 7" id="KW-0472">Membrane</keyword>
<evidence type="ECO:0000256" key="2">
    <source>
        <dbReference type="ARBA" id="ARBA00022692"/>
    </source>
</evidence>
<dbReference type="PROSITE" id="PS50262">
    <property type="entry name" value="G_PROTEIN_RECEP_F1_2"/>
    <property type="match status" value="1"/>
</dbReference>
<dbReference type="SUPFAM" id="SSF81321">
    <property type="entry name" value="Family A G protein-coupled receptor-like"/>
    <property type="match status" value="1"/>
</dbReference>
<feature type="transmembrane region" description="Helical" evidence="7">
    <location>
        <begin position="94"/>
        <end position="118"/>
    </location>
</feature>
<feature type="region of interest" description="Disordered" evidence="6">
    <location>
        <begin position="701"/>
        <end position="831"/>
    </location>
</feature>
<evidence type="ECO:0000256" key="5">
    <source>
        <dbReference type="ARBA" id="ARBA00023136"/>
    </source>
</evidence>
<dbReference type="PRINTS" id="PR00237">
    <property type="entry name" value="GPCRRHODOPSN"/>
</dbReference>
<proteinExistence type="predicted"/>
<dbReference type="InterPro" id="IPR008160">
    <property type="entry name" value="Collagen"/>
</dbReference>
<evidence type="ECO:0000256" key="6">
    <source>
        <dbReference type="SAM" id="MobiDB-lite"/>
    </source>
</evidence>
<feature type="domain" description="G-protein coupled receptors family 1 profile" evidence="8">
    <location>
        <begin position="73"/>
        <end position="400"/>
    </location>
</feature>
<name>A0AAF5HZ03_STRER</name>
<feature type="transmembrane region" description="Helical" evidence="7">
    <location>
        <begin position="539"/>
        <end position="558"/>
    </location>
</feature>
<feature type="transmembrane region" description="Helical" evidence="7">
    <location>
        <begin position="234"/>
        <end position="256"/>
    </location>
</feature>
<comment type="subcellular location">
    <subcellularLocation>
        <location evidence="1">Membrane</location>
    </subcellularLocation>
</comment>
<reference evidence="10" key="1">
    <citation type="submission" date="2024-02" db="UniProtKB">
        <authorList>
            <consortium name="WormBaseParasite"/>
        </authorList>
    </citation>
    <scope>IDENTIFICATION</scope>
</reference>
<dbReference type="Pfam" id="PF01391">
    <property type="entry name" value="Collagen"/>
    <property type="match status" value="2"/>
</dbReference>
<feature type="compositionally biased region" description="Low complexity" evidence="6">
    <location>
        <begin position="779"/>
        <end position="790"/>
    </location>
</feature>
<accession>A0AAF5HZ03</accession>